<sequence>MLSTLNFRKPQSAVSTKLLLTAEQRAELANLPPDSFVLEAWTHHDQQHANDFLAQHTLDRRQVSDQETKWKIISGHSRNSTDKEHVSRLYQCACGCHMAARSDVVGKRRTRQRWSFTGCLAFAEVKVRRDNGEIIKVYGYLTHNDQCRAAQPQLLPFPKRKKGADIQAAIASSTQVLVDLEALGAVFASVHAGHKQSHGVPTEAWPEPEPGSESVQAASFRDAAGGVSGGGVGEREEAEERGVGGGEVIASTIKRSRVPNRYMNNIQILANICMETLEPPNPLIAINVVHRPALSLDPAHPIRKRPHSTPTISDP</sequence>
<dbReference type="AlphaFoldDB" id="A0A433QD71"/>
<reference evidence="2 3" key="1">
    <citation type="journal article" date="2018" name="New Phytol.">
        <title>Phylogenomics of Endogonaceae and evolution of mycorrhizas within Mucoromycota.</title>
        <authorList>
            <person name="Chang Y."/>
            <person name="Desiro A."/>
            <person name="Na H."/>
            <person name="Sandor L."/>
            <person name="Lipzen A."/>
            <person name="Clum A."/>
            <person name="Barry K."/>
            <person name="Grigoriev I.V."/>
            <person name="Martin F.M."/>
            <person name="Stajich J.E."/>
            <person name="Smith M.E."/>
            <person name="Bonito G."/>
            <person name="Spatafora J.W."/>
        </authorList>
    </citation>
    <scope>NUCLEOTIDE SEQUENCE [LARGE SCALE GENOMIC DNA]</scope>
    <source>
        <strain evidence="2 3">AD002</strain>
    </source>
</reference>
<keyword evidence="3" id="KW-1185">Reference proteome</keyword>
<feature type="compositionally biased region" description="Basic and acidic residues" evidence="1">
    <location>
        <begin position="233"/>
        <end position="242"/>
    </location>
</feature>
<feature type="region of interest" description="Disordered" evidence="1">
    <location>
        <begin position="196"/>
        <end position="244"/>
    </location>
</feature>
<name>A0A433QD71_9FUNG</name>
<evidence type="ECO:0000256" key="1">
    <source>
        <dbReference type="SAM" id="MobiDB-lite"/>
    </source>
</evidence>
<dbReference type="EMBL" id="RBNJ01007924">
    <property type="protein sequence ID" value="RUS27707.1"/>
    <property type="molecule type" value="Genomic_DNA"/>
</dbReference>
<accession>A0A433QD71</accession>
<dbReference type="Proteomes" id="UP000274822">
    <property type="component" value="Unassembled WGS sequence"/>
</dbReference>
<comment type="caution">
    <text evidence="2">The sequence shown here is derived from an EMBL/GenBank/DDBJ whole genome shotgun (WGS) entry which is preliminary data.</text>
</comment>
<protein>
    <submittedName>
        <fullName evidence="2">Uncharacterized protein</fullName>
    </submittedName>
</protein>
<organism evidence="2 3">
    <name type="scientific">Jimgerdemannia flammicorona</name>
    <dbReference type="NCBI Taxonomy" id="994334"/>
    <lineage>
        <taxon>Eukaryota</taxon>
        <taxon>Fungi</taxon>
        <taxon>Fungi incertae sedis</taxon>
        <taxon>Mucoromycota</taxon>
        <taxon>Mucoromycotina</taxon>
        <taxon>Endogonomycetes</taxon>
        <taxon>Endogonales</taxon>
        <taxon>Endogonaceae</taxon>
        <taxon>Jimgerdemannia</taxon>
    </lineage>
</organism>
<evidence type="ECO:0000313" key="3">
    <source>
        <dbReference type="Proteomes" id="UP000274822"/>
    </source>
</evidence>
<evidence type="ECO:0000313" key="2">
    <source>
        <dbReference type="EMBL" id="RUS27707.1"/>
    </source>
</evidence>
<gene>
    <name evidence="2" type="ORF">BC938DRAFT_482848</name>
</gene>
<proteinExistence type="predicted"/>